<evidence type="ECO:0000256" key="5">
    <source>
        <dbReference type="PROSITE-ProRule" id="PRU00276"/>
    </source>
</evidence>
<dbReference type="Pfam" id="PF01421">
    <property type="entry name" value="Reprolysin"/>
    <property type="match status" value="1"/>
</dbReference>
<dbReference type="PANTHER" id="PTHR11905">
    <property type="entry name" value="ADAM A DISINTEGRIN AND METALLOPROTEASE DOMAIN"/>
    <property type="match status" value="1"/>
</dbReference>
<dbReference type="STRING" id="299467.A0A443RWQ0"/>
<evidence type="ECO:0000313" key="8">
    <source>
        <dbReference type="Proteomes" id="UP000288716"/>
    </source>
</evidence>
<keyword evidence="8" id="KW-1185">Reference proteome</keyword>
<evidence type="ECO:0000256" key="1">
    <source>
        <dbReference type="ARBA" id="ARBA00022670"/>
    </source>
</evidence>
<feature type="binding site" evidence="5">
    <location>
        <position position="33"/>
    </location>
    <ligand>
        <name>Zn(2+)</name>
        <dbReference type="ChEBI" id="CHEBI:29105"/>
        <note>catalytic</note>
    </ligand>
</feature>
<dbReference type="PROSITE" id="PS50215">
    <property type="entry name" value="ADAM_MEPRO"/>
    <property type="match status" value="1"/>
</dbReference>
<keyword evidence="3 5" id="KW-0862">Zinc</keyword>
<comment type="caution">
    <text evidence="7">The sequence shown here is derived from an EMBL/GenBank/DDBJ whole genome shotgun (WGS) entry which is preliminary data.</text>
</comment>
<comment type="caution">
    <text evidence="5">Lacks conserved residue(s) required for the propagation of feature annotation.</text>
</comment>
<accession>A0A443RWQ0</accession>
<protein>
    <submittedName>
        <fullName evidence="7">Adamts-17-like protein</fullName>
    </submittedName>
</protein>
<proteinExistence type="predicted"/>
<feature type="domain" description="Peptidase M12B" evidence="6">
    <location>
        <begin position="29"/>
        <end position="94"/>
    </location>
</feature>
<dbReference type="EMBL" id="NCKV01022620">
    <property type="protein sequence ID" value="RWS19802.1"/>
    <property type="molecule type" value="Genomic_DNA"/>
</dbReference>
<dbReference type="GO" id="GO:0004222">
    <property type="term" value="F:metalloendopeptidase activity"/>
    <property type="evidence" value="ECO:0007669"/>
    <property type="project" value="InterPro"/>
</dbReference>
<evidence type="ECO:0000259" key="6">
    <source>
        <dbReference type="PROSITE" id="PS50215"/>
    </source>
</evidence>
<dbReference type="OrthoDB" id="10035764at2759"/>
<dbReference type="GO" id="GO:0006509">
    <property type="term" value="P:membrane protein ectodomain proteolysis"/>
    <property type="evidence" value="ECO:0007669"/>
    <property type="project" value="TreeGrafter"/>
</dbReference>
<dbReference type="Gene3D" id="3.40.1620.60">
    <property type="match status" value="1"/>
</dbReference>
<keyword evidence="5" id="KW-0479">Metal-binding</keyword>
<dbReference type="Proteomes" id="UP000288716">
    <property type="component" value="Unassembled WGS sequence"/>
</dbReference>
<feature type="binding site" evidence="5">
    <location>
        <position position="37"/>
    </location>
    <ligand>
        <name>Zn(2+)</name>
        <dbReference type="ChEBI" id="CHEBI:29105"/>
        <note>catalytic</note>
    </ligand>
</feature>
<dbReference type="AlphaFoldDB" id="A0A443RWQ0"/>
<feature type="binding site" evidence="5">
    <location>
        <position position="43"/>
    </location>
    <ligand>
        <name>Zn(2+)</name>
        <dbReference type="ChEBI" id="CHEBI:29105"/>
        <note>catalytic</note>
    </ligand>
</feature>
<organism evidence="7 8">
    <name type="scientific">Leptotrombidium deliense</name>
    <dbReference type="NCBI Taxonomy" id="299467"/>
    <lineage>
        <taxon>Eukaryota</taxon>
        <taxon>Metazoa</taxon>
        <taxon>Ecdysozoa</taxon>
        <taxon>Arthropoda</taxon>
        <taxon>Chelicerata</taxon>
        <taxon>Arachnida</taxon>
        <taxon>Acari</taxon>
        <taxon>Acariformes</taxon>
        <taxon>Trombidiformes</taxon>
        <taxon>Prostigmata</taxon>
        <taxon>Anystina</taxon>
        <taxon>Parasitengona</taxon>
        <taxon>Trombiculoidea</taxon>
        <taxon>Trombiculidae</taxon>
        <taxon>Leptotrombidium</taxon>
    </lineage>
</organism>
<dbReference type="Gene3D" id="3.40.390.10">
    <property type="entry name" value="Collagenase (Catalytic Domain)"/>
    <property type="match status" value="1"/>
</dbReference>
<gene>
    <name evidence="7" type="ORF">B4U80_12214</name>
</gene>
<reference evidence="7 8" key="1">
    <citation type="journal article" date="2018" name="Gigascience">
        <title>Genomes of trombidid mites reveal novel predicted allergens and laterally-transferred genes associated with secondary metabolism.</title>
        <authorList>
            <person name="Dong X."/>
            <person name="Chaisiri K."/>
            <person name="Xia D."/>
            <person name="Armstrong S.D."/>
            <person name="Fang Y."/>
            <person name="Donnelly M.J."/>
            <person name="Kadowaki T."/>
            <person name="McGarry J.W."/>
            <person name="Darby A.C."/>
            <person name="Makepeace B.L."/>
        </authorList>
    </citation>
    <scope>NUCLEOTIDE SEQUENCE [LARGE SCALE GENOMIC DNA]</scope>
    <source>
        <strain evidence="7">UoL-UT</strain>
    </source>
</reference>
<keyword evidence="2" id="KW-0378">Hydrolase</keyword>
<dbReference type="GO" id="GO:0046872">
    <property type="term" value="F:metal ion binding"/>
    <property type="evidence" value="ECO:0007669"/>
    <property type="project" value="UniProtKB-KW"/>
</dbReference>
<feature type="active site" evidence="5">
    <location>
        <position position="34"/>
    </location>
</feature>
<evidence type="ECO:0000256" key="2">
    <source>
        <dbReference type="ARBA" id="ARBA00022801"/>
    </source>
</evidence>
<evidence type="ECO:0000256" key="4">
    <source>
        <dbReference type="ARBA" id="ARBA00023049"/>
    </source>
</evidence>
<evidence type="ECO:0000313" key="7">
    <source>
        <dbReference type="EMBL" id="RWS19802.1"/>
    </source>
</evidence>
<keyword evidence="1" id="KW-0645">Protease</keyword>
<sequence length="183" mass="20020">MYSGLSGVPQVCYQNGVAMAESKSYNTVLTMAHEIGHSLGVIHDGSDEAEDCDHEKFIMSPTTGIGKLDWSLCALRQIKSTLVDSTAKCLFEKNGNPIKEWSQQTAGSSLEEQCYFGYGSSFKPHELKPYQKVCSTLFCKSSFFMVAANPAVDGSPCKGIYMEQPTIGKCCKGRCIIQQAQCE</sequence>
<dbReference type="InterPro" id="IPR001590">
    <property type="entry name" value="Peptidase_M12B"/>
</dbReference>
<dbReference type="PANTHER" id="PTHR11905:SF159">
    <property type="entry name" value="ADAM METALLOPROTEASE"/>
    <property type="match status" value="1"/>
</dbReference>
<dbReference type="SUPFAM" id="SSF55486">
    <property type="entry name" value="Metalloproteases ('zincins'), catalytic domain"/>
    <property type="match status" value="1"/>
</dbReference>
<name>A0A443RWQ0_9ACAR</name>
<evidence type="ECO:0000256" key="3">
    <source>
        <dbReference type="ARBA" id="ARBA00022833"/>
    </source>
</evidence>
<dbReference type="VEuPathDB" id="VectorBase:LDEU012238"/>
<dbReference type="InterPro" id="IPR024079">
    <property type="entry name" value="MetalloPept_cat_dom_sf"/>
</dbReference>
<keyword evidence="4" id="KW-0482">Metalloprotease</keyword>